<dbReference type="AlphaFoldDB" id="A0AAV9A1P3"/>
<comment type="caution">
    <text evidence="1">The sequence shown here is derived from an EMBL/GenBank/DDBJ whole genome shotgun (WGS) entry which is preliminary data.</text>
</comment>
<evidence type="ECO:0000313" key="1">
    <source>
        <dbReference type="EMBL" id="KAK1258181.1"/>
    </source>
</evidence>
<accession>A0AAV9A1P3</accession>
<evidence type="ECO:0000313" key="2">
    <source>
        <dbReference type="Proteomes" id="UP001179952"/>
    </source>
</evidence>
<reference evidence="1" key="1">
    <citation type="journal article" date="2023" name="Nat. Commun.">
        <title>Diploid and tetraploid genomes of Acorus and the evolution of monocots.</title>
        <authorList>
            <person name="Ma L."/>
            <person name="Liu K.W."/>
            <person name="Li Z."/>
            <person name="Hsiao Y.Y."/>
            <person name="Qi Y."/>
            <person name="Fu T."/>
            <person name="Tang G.D."/>
            <person name="Zhang D."/>
            <person name="Sun W.H."/>
            <person name="Liu D.K."/>
            <person name="Li Y."/>
            <person name="Chen G.Z."/>
            <person name="Liu X.D."/>
            <person name="Liao X.Y."/>
            <person name="Jiang Y.T."/>
            <person name="Yu X."/>
            <person name="Hao Y."/>
            <person name="Huang J."/>
            <person name="Zhao X.W."/>
            <person name="Ke S."/>
            <person name="Chen Y.Y."/>
            <person name="Wu W.L."/>
            <person name="Hsu J.L."/>
            <person name="Lin Y.F."/>
            <person name="Huang M.D."/>
            <person name="Li C.Y."/>
            <person name="Huang L."/>
            <person name="Wang Z.W."/>
            <person name="Zhao X."/>
            <person name="Zhong W.Y."/>
            <person name="Peng D.H."/>
            <person name="Ahmad S."/>
            <person name="Lan S."/>
            <person name="Zhang J.S."/>
            <person name="Tsai W.C."/>
            <person name="Van de Peer Y."/>
            <person name="Liu Z.J."/>
        </authorList>
    </citation>
    <scope>NUCLEOTIDE SEQUENCE</scope>
    <source>
        <strain evidence="1">SCP</strain>
    </source>
</reference>
<sequence>MDNKGKYERKKMTKIFNVPDSFEVSQIANFFGLHSHEMVVSLVLGSGITLRCNTGETRRAGNNHPIDGDRGVQELFRTLQEDQRPLQEKFRQQKRHTLREVKAGVNLNIDNRRPESDKMHAEGFAQGQLVAYNVVRRHSHYLPDYEDDSDDEGGELYNYHPRKRHTYYYNYFSKVDISYFNGDLPIDKFLDWILEIDKLFEIMEVDITLQRLSGDEWHIILVG</sequence>
<gene>
    <name evidence="1" type="ORF">QJS04_geneDACA021676</name>
</gene>
<dbReference type="Proteomes" id="UP001179952">
    <property type="component" value="Unassembled WGS sequence"/>
</dbReference>
<keyword evidence="2" id="KW-1185">Reference proteome</keyword>
<reference evidence="1" key="2">
    <citation type="submission" date="2023-06" db="EMBL/GenBank/DDBJ databases">
        <authorList>
            <person name="Ma L."/>
            <person name="Liu K.-W."/>
            <person name="Li Z."/>
            <person name="Hsiao Y.-Y."/>
            <person name="Qi Y."/>
            <person name="Fu T."/>
            <person name="Tang G."/>
            <person name="Zhang D."/>
            <person name="Sun W.-H."/>
            <person name="Liu D.-K."/>
            <person name="Li Y."/>
            <person name="Chen G.-Z."/>
            <person name="Liu X.-D."/>
            <person name="Liao X.-Y."/>
            <person name="Jiang Y.-T."/>
            <person name="Yu X."/>
            <person name="Hao Y."/>
            <person name="Huang J."/>
            <person name="Zhao X.-W."/>
            <person name="Ke S."/>
            <person name="Chen Y.-Y."/>
            <person name="Wu W.-L."/>
            <person name="Hsu J.-L."/>
            <person name="Lin Y.-F."/>
            <person name="Huang M.-D."/>
            <person name="Li C.-Y."/>
            <person name="Huang L."/>
            <person name="Wang Z.-W."/>
            <person name="Zhao X."/>
            <person name="Zhong W.-Y."/>
            <person name="Peng D.-H."/>
            <person name="Ahmad S."/>
            <person name="Lan S."/>
            <person name="Zhang J.-S."/>
            <person name="Tsai W.-C."/>
            <person name="Van De Peer Y."/>
            <person name="Liu Z.-J."/>
        </authorList>
    </citation>
    <scope>NUCLEOTIDE SEQUENCE</scope>
    <source>
        <strain evidence="1">SCP</strain>
        <tissue evidence="1">Leaves</tissue>
    </source>
</reference>
<proteinExistence type="predicted"/>
<protein>
    <submittedName>
        <fullName evidence="1">Uncharacterized protein</fullName>
    </submittedName>
</protein>
<name>A0AAV9A1P3_ACOGR</name>
<dbReference type="EMBL" id="JAUJYN010000024">
    <property type="protein sequence ID" value="KAK1258181.1"/>
    <property type="molecule type" value="Genomic_DNA"/>
</dbReference>
<organism evidence="1 2">
    <name type="scientific">Acorus gramineus</name>
    <name type="common">Dwarf sweet flag</name>
    <dbReference type="NCBI Taxonomy" id="55184"/>
    <lineage>
        <taxon>Eukaryota</taxon>
        <taxon>Viridiplantae</taxon>
        <taxon>Streptophyta</taxon>
        <taxon>Embryophyta</taxon>
        <taxon>Tracheophyta</taxon>
        <taxon>Spermatophyta</taxon>
        <taxon>Magnoliopsida</taxon>
        <taxon>Liliopsida</taxon>
        <taxon>Acoraceae</taxon>
        <taxon>Acorus</taxon>
    </lineage>
</organism>